<feature type="domain" description="ABC transmembrane type-1" evidence="8">
    <location>
        <begin position="84"/>
        <end position="283"/>
    </location>
</feature>
<feature type="transmembrane region" description="Helical" evidence="7">
    <location>
        <begin position="20"/>
        <end position="42"/>
    </location>
</feature>
<dbReference type="Pfam" id="PF00528">
    <property type="entry name" value="BPD_transp_1"/>
    <property type="match status" value="1"/>
</dbReference>
<feature type="transmembrane region" description="Helical" evidence="7">
    <location>
        <begin position="265"/>
        <end position="283"/>
    </location>
</feature>
<dbReference type="SUPFAM" id="SSF161098">
    <property type="entry name" value="MetI-like"/>
    <property type="match status" value="1"/>
</dbReference>
<feature type="transmembrane region" description="Helical" evidence="7">
    <location>
        <begin position="123"/>
        <end position="145"/>
    </location>
</feature>
<evidence type="ECO:0000256" key="1">
    <source>
        <dbReference type="ARBA" id="ARBA00004651"/>
    </source>
</evidence>
<dbReference type="PROSITE" id="PS50928">
    <property type="entry name" value="ABC_TM1"/>
    <property type="match status" value="1"/>
</dbReference>
<protein>
    <submittedName>
        <fullName evidence="10">Unannotated protein</fullName>
    </submittedName>
</protein>
<proteinExistence type="predicted"/>
<feature type="transmembrane region" description="Helical" evidence="7">
    <location>
        <begin position="86"/>
        <end position="111"/>
    </location>
</feature>
<keyword evidence="4 7" id="KW-0812">Transmembrane</keyword>
<evidence type="ECO:0000313" key="9">
    <source>
        <dbReference type="EMBL" id="CAB4368526.1"/>
    </source>
</evidence>
<dbReference type="PANTHER" id="PTHR43386:SF1">
    <property type="entry name" value="D,D-DIPEPTIDE TRANSPORT SYSTEM PERMEASE PROTEIN DDPC-RELATED"/>
    <property type="match status" value="1"/>
</dbReference>
<dbReference type="InterPro" id="IPR000515">
    <property type="entry name" value="MetI-like"/>
</dbReference>
<dbReference type="CDD" id="cd06261">
    <property type="entry name" value="TM_PBP2"/>
    <property type="match status" value="1"/>
</dbReference>
<evidence type="ECO:0000256" key="5">
    <source>
        <dbReference type="ARBA" id="ARBA00022989"/>
    </source>
</evidence>
<dbReference type="Gene3D" id="1.10.3720.10">
    <property type="entry name" value="MetI-like"/>
    <property type="match status" value="1"/>
</dbReference>
<evidence type="ECO:0000313" key="10">
    <source>
        <dbReference type="EMBL" id="CAB5052172.1"/>
    </source>
</evidence>
<reference evidence="10" key="1">
    <citation type="submission" date="2020-05" db="EMBL/GenBank/DDBJ databases">
        <authorList>
            <person name="Chiriac C."/>
            <person name="Salcher M."/>
            <person name="Ghai R."/>
            <person name="Kavagutti S V."/>
        </authorList>
    </citation>
    <scope>NUCLEOTIDE SEQUENCE</scope>
</reference>
<evidence type="ECO:0000256" key="3">
    <source>
        <dbReference type="ARBA" id="ARBA00022475"/>
    </source>
</evidence>
<keyword evidence="5 7" id="KW-1133">Transmembrane helix</keyword>
<accession>A0A6J7TGG9</accession>
<dbReference type="GO" id="GO:0055085">
    <property type="term" value="P:transmembrane transport"/>
    <property type="evidence" value="ECO:0007669"/>
    <property type="project" value="InterPro"/>
</dbReference>
<gene>
    <name evidence="9" type="ORF">UFOPK4179_01329</name>
    <name evidence="10" type="ORF">UFOPK4293_01083</name>
</gene>
<dbReference type="PANTHER" id="PTHR43386">
    <property type="entry name" value="OLIGOPEPTIDE TRANSPORT SYSTEM PERMEASE PROTEIN APPC"/>
    <property type="match status" value="1"/>
</dbReference>
<feature type="transmembrane region" description="Helical" evidence="7">
    <location>
        <begin position="215"/>
        <end position="245"/>
    </location>
</feature>
<evidence type="ECO:0000256" key="6">
    <source>
        <dbReference type="ARBA" id="ARBA00023136"/>
    </source>
</evidence>
<organism evidence="10">
    <name type="scientific">freshwater metagenome</name>
    <dbReference type="NCBI Taxonomy" id="449393"/>
    <lineage>
        <taxon>unclassified sequences</taxon>
        <taxon>metagenomes</taxon>
        <taxon>ecological metagenomes</taxon>
    </lineage>
</organism>
<dbReference type="EMBL" id="CAFBQH010000064">
    <property type="protein sequence ID" value="CAB5052172.1"/>
    <property type="molecule type" value="Genomic_DNA"/>
</dbReference>
<dbReference type="AlphaFoldDB" id="A0A6J7TGG9"/>
<dbReference type="InterPro" id="IPR035906">
    <property type="entry name" value="MetI-like_sf"/>
</dbReference>
<dbReference type="GO" id="GO:0005886">
    <property type="term" value="C:plasma membrane"/>
    <property type="evidence" value="ECO:0007669"/>
    <property type="project" value="UniProtKB-SubCell"/>
</dbReference>
<sequence>MTTTTVTTVPTTKSARKRPIGFYIASTWLGLMVFLAVFGPFLPLPTWNEAQFEFLGAGPFSAPGHLLGTTNDGYDMLSGLVNGARISIFVSVVSVTIGGLIGGVIGISSAYYRGKFDSVVQMVFNIMLSIPNLVLSLALISSFAADTDEQTATVARRMTVLIFSLTIVIVPIVGRIARGSALQWSNREFVLASKSMGTPNLVIIRKHILPNVAPAMLAIAFLAVGSVIIVEGSLALLGVGIPGGASWGSMLATGRNYLEFSPHEVYMPALAIAFTVISTNYFGDYVRNHLDKRESKI</sequence>
<comment type="subcellular location">
    <subcellularLocation>
        <location evidence="1">Cell membrane</location>
        <topology evidence="1">Multi-pass membrane protein</topology>
    </subcellularLocation>
</comment>
<dbReference type="EMBL" id="CAETWZ010000180">
    <property type="protein sequence ID" value="CAB4368526.1"/>
    <property type="molecule type" value="Genomic_DNA"/>
</dbReference>
<evidence type="ECO:0000259" key="8">
    <source>
        <dbReference type="PROSITE" id="PS50928"/>
    </source>
</evidence>
<keyword evidence="2" id="KW-0813">Transport</keyword>
<evidence type="ECO:0000256" key="7">
    <source>
        <dbReference type="SAM" id="Phobius"/>
    </source>
</evidence>
<keyword evidence="3" id="KW-1003">Cell membrane</keyword>
<keyword evidence="6 7" id="KW-0472">Membrane</keyword>
<evidence type="ECO:0000256" key="4">
    <source>
        <dbReference type="ARBA" id="ARBA00022692"/>
    </source>
</evidence>
<dbReference type="InterPro" id="IPR050366">
    <property type="entry name" value="BP-dependent_transpt_permease"/>
</dbReference>
<feature type="transmembrane region" description="Helical" evidence="7">
    <location>
        <begin position="157"/>
        <end position="177"/>
    </location>
</feature>
<name>A0A6J7TGG9_9ZZZZ</name>
<evidence type="ECO:0000256" key="2">
    <source>
        <dbReference type="ARBA" id="ARBA00022448"/>
    </source>
</evidence>